<dbReference type="AlphaFoldDB" id="A0A6J5YEH4"/>
<name>A0A6J5YEH4_9ZZZZ</name>
<protein>
    <submittedName>
        <fullName evidence="2">Unannotated protein</fullName>
    </submittedName>
</protein>
<accession>A0A6J5YEH4</accession>
<dbReference type="EMBL" id="CAEMXZ010000015">
    <property type="protein sequence ID" value="CAB4322781.1"/>
    <property type="molecule type" value="Genomic_DNA"/>
</dbReference>
<gene>
    <name evidence="2" type="ORF">UFOPK1392_00518</name>
</gene>
<evidence type="ECO:0000313" key="2">
    <source>
        <dbReference type="EMBL" id="CAB4322781.1"/>
    </source>
</evidence>
<reference evidence="2" key="1">
    <citation type="submission" date="2020-05" db="EMBL/GenBank/DDBJ databases">
        <authorList>
            <person name="Chiriac C."/>
            <person name="Salcher M."/>
            <person name="Ghai R."/>
            <person name="Kavagutti S V."/>
        </authorList>
    </citation>
    <scope>NUCLEOTIDE SEQUENCE</scope>
</reference>
<feature type="region of interest" description="Disordered" evidence="1">
    <location>
        <begin position="325"/>
        <end position="357"/>
    </location>
</feature>
<sequence>MDWAVTDSIIMRHRLQGLLVHAVASQHLFSTADQRADVAHLELELTRNRVWHDMRLVEITAMLSDTGIDQRVLKGPAFGSLDYPDRIMRPTGDIDLLVRSEELPAAVATLCRFGGRIVDREPVVGYAQQIGKSTTVTMPDQLEVDLHRTLTRGPFGLRIRLDDLWSTSRSFSVGGHELHALGREESLLHACFHLMILSEQRALSVRDVAQFLAHPELDIERTIELATRWKARIVLASAVLLTTKMIPAVAHTPLLEWARVMRPSLLDRTYLRIAQPGSPIGPAEWPATFVELHSAKKRRMLVRSILRPIPGTNPPFRSRLAKVVRRSMGTPRPSSRISARDTRSTMSRPPSMETIEK</sequence>
<evidence type="ECO:0000256" key="1">
    <source>
        <dbReference type="SAM" id="MobiDB-lite"/>
    </source>
</evidence>
<dbReference type="InterPro" id="IPR039498">
    <property type="entry name" value="NTP_transf_5"/>
</dbReference>
<organism evidence="2">
    <name type="scientific">freshwater metagenome</name>
    <dbReference type="NCBI Taxonomy" id="449393"/>
    <lineage>
        <taxon>unclassified sequences</taxon>
        <taxon>metagenomes</taxon>
        <taxon>ecological metagenomes</taxon>
    </lineage>
</organism>
<proteinExistence type="predicted"/>
<dbReference type="Pfam" id="PF14907">
    <property type="entry name" value="NTP_transf_5"/>
    <property type="match status" value="1"/>
</dbReference>